<comment type="similarity">
    <text evidence="4">Belongs to the tRNA(His) guanylyltransferase family.</text>
</comment>
<keyword evidence="12" id="KW-0342">GTP-binding</keyword>
<evidence type="ECO:0000256" key="6">
    <source>
        <dbReference type="ARBA" id="ARBA00022679"/>
    </source>
</evidence>
<evidence type="ECO:0000256" key="4">
    <source>
        <dbReference type="ARBA" id="ARBA00010113"/>
    </source>
</evidence>
<reference evidence="17 18" key="1">
    <citation type="submission" date="2024-06" db="EMBL/GenBank/DDBJ databases">
        <title>A chromosome level genome sequence of Diviner's sage (Salvia divinorum).</title>
        <authorList>
            <person name="Ford S.A."/>
            <person name="Ro D.-K."/>
            <person name="Ness R.W."/>
            <person name="Phillips M.A."/>
        </authorList>
    </citation>
    <scope>NUCLEOTIDE SEQUENCE [LARGE SCALE GENOMIC DNA]</scope>
    <source>
        <strain evidence="17">SAF-2024a</strain>
        <tissue evidence="17">Leaf</tissue>
    </source>
</reference>
<dbReference type="GO" id="GO:0005525">
    <property type="term" value="F:GTP binding"/>
    <property type="evidence" value="ECO:0007669"/>
    <property type="project" value="UniProtKB-KW"/>
</dbReference>
<evidence type="ECO:0000256" key="14">
    <source>
        <dbReference type="ARBA" id="ARBA00047281"/>
    </source>
</evidence>
<evidence type="ECO:0000313" key="17">
    <source>
        <dbReference type="EMBL" id="KAL1569574.1"/>
    </source>
</evidence>
<accession>A0ABD1INZ0</accession>
<dbReference type="EC" id="2.7.7.79" evidence="5"/>
<evidence type="ECO:0000256" key="12">
    <source>
        <dbReference type="ARBA" id="ARBA00023134"/>
    </source>
</evidence>
<evidence type="ECO:0000256" key="13">
    <source>
        <dbReference type="ARBA" id="ARBA00023242"/>
    </source>
</evidence>
<dbReference type="Pfam" id="PF04446">
    <property type="entry name" value="Thg1"/>
    <property type="match status" value="2"/>
</dbReference>
<feature type="domain" description="Thg1 C-terminal" evidence="16">
    <location>
        <begin position="139"/>
        <end position="228"/>
    </location>
</feature>
<dbReference type="PANTHER" id="PTHR12729:SF6">
    <property type="entry name" value="TRNA(HIS) GUANYLYLTRANSFERASE-RELATED"/>
    <property type="match status" value="1"/>
</dbReference>
<feature type="domain" description="Thg1 C-terminal" evidence="16">
    <location>
        <begin position="407"/>
        <end position="512"/>
    </location>
</feature>
<dbReference type="GO" id="GO:0046872">
    <property type="term" value="F:metal ion binding"/>
    <property type="evidence" value="ECO:0007669"/>
    <property type="project" value="UniProtKB-KW"/>
</dbReference>
<keyword evidence="6 17" id="KW-0808">Transferase</keyword>
<dbReference type="GO" id="GO:0008193">
    <property type="term" value="F:tRNA guanylyltransferase activity"/>
    <property type="evidence" value="ECO:0007669"/>
    <property type="project" value="UniProtKB-EC"/>
</dbReference>
<keyword evidence="18" id="KW-1185">Reference proteome</keyword>
<feature type="domain" description="tRNAHis guanylyltransferase catalytic" evidence="15">
    <location>
        <begin position="275"/>
        <end position="403"/>
    </location>
</feature>
<evidence type="ECO:0000313" key="18">
    <source>
        <dbReference type="Proteomes" id="UP001567538"/>
    </source>
</evidence>
<comment type="subcellular location">
    <subcellularLocation>
        <location evidence="3">Nucleus</location>
        <location evidence="3">Nucleoplasm</location>
    </subcellularLocation>
</comment>
<evidence type="ECO:0000256" key="1">
    <source>
        <dbReference type="ARBA" id="ARBA00001946"/>
    </source>
</evidence>
<evidence type="ECO:0000256" key="11">
    <source>
        <dbReference type="ARBA" id="ARBA00022842"/>
    </source>
</evidence>
<organism evidence="17 18">
    <name type="scientific">Salvia divinorum</name>
    <name type="common">Maria pastora</name>
    <name type="synonym">Diviner's sage</name>
    <dbReference type="NCBI Taxonomy" id="28513"/>
    <lineage>
        <taxon>Eukaryota</taxon>
        <taxon>Viridiplantae</taxon>
        <taxon>Streptophyta</taxon>
        <taxon>Embryophyta</taxon>
        <taxon>Tracheophyta</taxon>
        <taxon>Spermatophyta</taxon>
        <taxon>Magnoliopsida</taxon>
        <taxon>eudicotyledons</taxon>
        <taxon>Gunneridae</taxon>
        <taxon>Pentapetalae</taxon>
        <taxon>asterids</taxon>
        <taxon>lamiids</taxon>
        <taxon>Lamiales</taxon>
        <taxon>Lamiaceae</taxon>
        <taxon>Nepetoideae</taxon>
        <taxon>Mentheae</taxon>
        <taxon>Salviinae</taxon>
        <taxon>Salvia</taxon>
        <taxon>Salvia subgen. Calosphace</taxon>
    </lineage>
</organism>
<dbReference type="Pfam" id="PF14413">
    <property type="entry name" value="Thg1C"/>
    <property type="match status" value="2"/>
</dbReference>
<evidence type="ECO:0000256" key="3">
    <source>
        <dbReference type="ARBA" id="ARBA00004642"/>
    </source>
</evidence>
<keyword evidence="13" id="KW-0539">Nucleus</keyword>
<sequence>MANSKYEYVKSFEVEDEIMLPNTIIIHVHARDFCRFSEVHEFEKPNDKKASELMNECSKAVLEQFPDVIFSYGYSDEYSFIFRKETKFYQRRGSKILSLIASFFTSTYVTKWGALFPQKDLKYAPSFRARVICCASMEVLQAYLLWRQYECHTNNQYNTCLWQLIKSGKSKEEAQATLRGSLKQDKNELLYQCFNINYKKDIPEMFRQGTCILKTEVEDIVKYKDDGSPVTRTRRKVLTVHSENIASKRFWKEKSCLSKKELDQFCDDLNKTRPEYVKSFQYESRLMLSTWIVVRIDGCHFHRFSDVHEFEKPNDAQALNLMNACAVAVLEEFRDVVFAYGVSDEYSFVLKKDSQLYQRCASEIVSSVVSFFSSTYTMSWNEFFPQKEMKHLPYFDGRAVCYPSIEIIKDYLAWRQVDCHINNQYNTCFWLLVKSGKSKSDAQSYLKGTQTQEKNELLDRLTGIINYYNTLPPMFCLGSSVFWDKETKRVDNEEGATGKSRRIVVVGHCNIIETGFWEAHPQILDEKVDHFKAVQMANGKNGWNDLP</sequence>
<dbReference type="InterPro" id="IPR024956">
    <property type="entry name" value="tRNAHis_GuaTrfase_cat"/>
</dbReference>
<dbReference type="Gene3D" id="3.30.70.3000">
    <property type="match status" value="2"/>
</dbReference>
<evidence type="ECO:0000256" key="7">
    <source>
        <dbReference type="ARBA" id="ARBA00022694"/>
    </source>
</evidence>
<dbReference type="InterPro" id="IPR025845">
    <property type="entry name" value="Thg1_C_dom"/>
</dbReference>
<evidence type="ECO:0000256" key="2">
    <source>
        <dbReference type="ARBA" id="ARBA00002939"/>
    </source>
</evidence>
<evidence type="ECO:0000259" key="15">
    <source>
        <dbReference type="Pfam" id="PF04446"/>
    </source>
</evidence>
<keyword evidence="9" id="KW-0479">Metal-binding</keyword>
<evidence type="ECO:0000259" key="16">
    <source>
        <dbReference type="Pfam" id="PF14413"/>
    </source>
</evidence>
<keyword evidence="8 17" id="KW-0548">Nucleotidyltransferase</keyword>
<feature type="domain" description="tRNAHis guanylyltransferase catalytic" evidence="15">
    <location>
        <begin position="6"/>
        <end position="134"/>
    </location>
</feature>
<evidence type="ECO:0000256" key="5">
    <source>
        <dbReference type="ARBA" id="ARBA00012511"/>
    </source>
</evidence>
<dbReference type="AlphaFoldDB" id="A0ABD1INZ0"/>
<name>A0ABD1INZ0_SALDI</name>
<keyword evidence="11" id="KW-0460">Magnesium</keyword>
<comment type="function">
    <text evidence="2">Adds a GMP to the 5'-end of tRNA(His) after transcription and RNase P cleavage.</text>
</comment>
<evidence type="ECO:0000256" key="9">
    <source>
        <dbReference type="ARBA" id="ARBA00022723"/>
    </source>
</evidence>
<keyword evidence="10" id="KW-0547">Nucleotide-binding</keyword>
<dbReference type="GO" id="GO:0006400">
    <property type="term" value="P:tRNA modification"/>
    <property type="evidence" value="ECO:0007669"/>
    <property type="project" value="UniProtKB-ARBA"/>
</dbReference>
<dbReference type="FunFam" id="3.30.70.3000:FF:000002">
    <property type="entry name" value="tRNA(His) guanylyltransferase 1"/>
    <property type="match status" value="2"/>
</dbReference>
<protein>
    <recommendedName>
        <fullName evidence="5">tRNA(His) guanylyltransferase</fullName>
        <ecNumber evidence="5">2.7.7.79</ecNumber>
    </recommendedName>
</protein>
<proteinExistence type="inferred from homology"/>
<dbReference type="InterPro" id="IPR038469">
    <property type="entry name" value="tRNAHis_GuaTrfase_Thg1_sf"/>
</dbReference>
<dbReference type="Proteomes" id="UP001567538">
    <property type="component" value="Unassembled WGS sequence"/>
</dbReference>
<evidence type="ECO:0000256" key="10">
    <source>
        <dbReference type="ARBA" id="ARBA00022741"/>
    </source>
</evidence>
<gene>
    <name evidence="17" type="primary">THG1</name>
    <name evidence="17" type="ORF">AAHA92_01037</name>
</gene>
<comment type="catalytic activity">
    <reaction evidence="14">
        <text>a 5'-end ribonucleotide-tRNA(His) + GTP + ATP + H2O = a 5'-end phospho-guanosine-ribonucleotide-tRNA(His) + AMP + 2 diphosphate + H(+)</text>
        <dbReference type="Rhea" id="RHEA:54564"/>
        <dbReference type="Rhea" id="RHEA-COMP:14193"/>
        <dbReference type="Rhea" id="RHEA-COMP:14917"/>
        <dbReference type="ChEBI" id="CHEBI:15377"/>
        <dbReference type="ChEBI" id="CHEBI:15378"/>
        <dbReference type="ChEBI" id="CHEBI:30616"/>
        <dbReference type="ChEBI" id="CHEBI:33019"/>
        <dbReference type="ChEBI" id="CHEBI:37565"/>
        <dbReference type="ChEBI" id="CHEBI:138282"/>
        <dbReference type="ChEBI" id="CHEBI:141847"/>
        <dbReference type="ChEBI" id="CHEBI:456215"/>
        <dbReference type="EC" id="2.7.7.79"/>
    </reaction>
</comment>
<comment type="caution">
    <text evidence="17">The sequence shown here is derived from an EMBL/GenBank/DDBJ whole genome shotgun (WGS) entry which is preliminary data.</text>
</comment>
<dbReference type="PANTHER" id="PTHR12729">
    <property type="entry name" value="TRNA(HIS) GUANYLYLTRANSFERASE-RELATED"/>
    <property type="match status" value="1"/>
</dbReference>
<dbReference type="EMBL" id="JBEAFC010000001">
    <property type="protein sequence ID" value="KAL1569574.1"/>
    <property type="molecule type" value="Genomic_DNA"/>
</dbReference>
<evidence type="ECO:0000256" key="8">
    <source>
        <dbReference type="ARBA" id="ARBA00022695"/>
    </source>
</evidence>
<keyword evidence="7" id="KW-0819">tRNA processing</keyword>
<comment type="cofactor">
    <cofactor evidence="1">
        <name>Mg(2+)</name>
        <dbReference type="ChEBI" id="CHEBI:18420"/>
    </cofactor>
</comment>
<dbReference type="GO" id="GO:0005654">
    <property type="term" value="C:nucleoplasm"/>
    <property type="evidence" value="ECO:0007669"/>
    <property type="project" value="UniProtKB-SubCell"/>
</dbReference>
<dbReference type="InterPro" id="IPR007537">
    <property type="entry name" value="tRNAHis_GuaTrfase_Thg1"/>
</dbReference>